<dbReference type="Proteomes" id="UP000256977">
    <property type="component" value="Unassembled WGS sequence"/>
</dbReference>
<keyword evidence="13" id="KW-1185">Reference proteome</keyword>
<dbReference type="Pfam" id="PF00072">
    <property type="entry name" value="Response_reg"/>
    <property type="match status" value="1"/>
</dbReference>
<dbReference type="PANTHER" id="PTHR42713">
    <property type="entry name" value="HISTIDINE KINASE-RELATED"/>
    <property type="match status" value="1"/>
</dbReference>
<evidence type="ECO:0000256" key="8">
    <source>
        <dbReference type="PROSITE-ProRule" id="PRU00169"/>
    </source>
</evidence>
<evidence type="ECO:0000259" key="10">
    <source>
        <dbReference type="PROSITE" id="PS01124"/>
    </source>
</evidence>
<evidence type="ECO:0000256" key="6">
    <source>
        <dbReference type="ARBA" id="ARBA00023125"/>
    </source>
</evidence>
<evidence type="ECO:0000256" key="4">
    <source>
        <dbReference type="ARBA" id="ARBA00023012"/>
    </source>
</evidence>
<dbReference type="InterPro" id="IPR001789">
    <property type="entry name" value="Sig_transdc_resp-reg_receiver"/>
</dbReference>
<dbReference type="OrthoDB" id="159632at2"/>
<dbReference type="SMART" id="SM00448">
    <property type="entry name" value="REC"/>
    <property type="match status" value="1"/>
</dbReference>
<evidence type="ECO:0000256" key="7">
    <source>
        <dbReference type="ARBA" id="ARBA00023163"/>
    </source>
</evidence>
<proteinExistence type="predicted"/>
<dbReference type="SUPFAM" id="SSF52172">
    <property type="entry name" value="CheY-like"/>
    <property type="match status" value="1"/>
</dbReference>
<dbReference type="GO" id="GO:0005737">
    <property type="term" value="C:cytoplasm"/>
    <property type="evidence" value="ECO:0007669"/>
    <property type="project" value="UniProtKB-SubCell"/>
</dbReference>
<dbReference type="InterPro" id="IPR011006">
    <property type="entry name" value="CheY-like_superfamily"/>
</dbReference>
<dbReference type="EMBL" id="QRDZ01000014">
    <property type="protein sequence ID" value="RED75723.1"/>
    <property type="molecule type" value="Genomic_DNA"/>
</dbReference>
<dbReference type="AlphaFoldDB" id="A0A3D9JNQ8"/>
<dbReference type="CDD" id="cd17536">
    <property type="entry name" value="REC_YesN-like"/>
    <property type="match status" value="1"/>
</dbReference>
<dbReference type="GO" id="GO:0043565">
    <property type="term" value="F:sequence-specific DNA binding"/>
    <property type="evidence" value="ECO:0007669"/>
    <property type="project" value="InterPro"/>
</dbReference>
<dbReference type="InterPro" id="IPR018060">
    <property type="entry name" value="HTH_AraC"/>
</dbReference>
<dbReference type="RefSeq" id="WP_116062042.1">
    <property type="nucleotide sequence ID" value="NZ_QRDZ01000014.1"/>
</dbReference>
<dbReference type="SUPFAM" id="SSF46689">
    <property type="entry name" value="Homeodomain-like"/>
    <property type="match status" value="2"/>
</dbReference>
<feature type="region of interest" description="Disordered" evidence="9">
    <location>
        <begin position="126"/>
        <end position="146"/>
    </location>
</feature>
<reference evidence="12 13" key="1">
    <citation type="submission" date="2018-07" db="EMBL/GenBank/DDBJ databases">
        <title>Genomic Encyclopedia of Type Strains, Phase III (KMG-III): the genomes of soil and plant-associated and newly described type strains.</title>
        <authorList>
            <person name="Whitman W."/>
        </authorList>
    </citation>
    <scope>NUCLEOTIDE SEQUENCE [LARGE SCALE GENOMIC DNA]</scope>
    <source>
        <strain evidence="12 13">CECT 7287</strain>
    </source>
</reference>
<gene>
    <name evidence="12" type="ORF">DFP98_11484</name>
</gene>
<feature type="modified residue" description="4-aspartylphosphate" evidence="8">
    <location>
        <position position="58"/>
    </location>
</feature>
<dbReference type="InterPro" id="IPR009057">
    <property type="entry name" value="Homeodomain-like_sf"/>
</dbReference>
<keyword evidence="6" id="KW-0238">DNA-binding</keyword>
<dbReference type="PROSITE" id="PS50110">
    <property type="entry name" value="RESPONSE_REGULATORY"/>
    <property type="match status" value="1"/>
</dbReference>
<organism evidence="12 13">
    <name type="scientific">Cohnella phaseoli</name>
    <dbReference type="NCBI Taxonomy" id="456490"/>
    <lineage>
        <taxon>Bacteria</taxon>
        <taxon>Bacillati</taxon>
        <taxon>Bacillota</taxon>
        <taxon>Bacilli</taxon>
        <taxon>Bacillales</taxon>
        <taxon>Paenibacillaceae</taxon>
        <taxon>Cohnella</taxon>
    </lineage>
</organism>
<dbReference type="InterPro" id="IPR051552">
    <property type="entry name" value="HptR"/>
</dbReference>
<comment type="caution">
    <text evidence="12">The sequence shown here is derived from an EMBL/GenBank/DDBJ whole genome shotgun (WGS) entry which is preliminary data.</text>
</comment>
<dbReference type="SMART" id="SM00342">
    <property type="entry name" value="HTH_ARAC"/>
    <property type="match status" value="1"/>
</dbReference>
<keyword evidence="3 8" id="KW-0597">Phosphoprotein</keyword>
<feature type="domain" description="Response regulatory" evidence="11">
    <location>
        <begin position="3"/>
        <end position="123"/>
    </location>
</feature>
<evidence type="ECO:0000313" key="12">
    <source>
        <dbReference type="EMBL" id="RED75723.1"/>
    </source>
</evidence>
<dbReference type="PRINTS" id="PR00032">
    <property type="entry name" value="HTHARAC"/>
</dbReference>
<dbReference type="Pfam" id="PF12833">
    <property type="entry name" value="HTH_18"/>
    <property type="match status" value="1"/>
</dbReference>
<evidence type="ECO:0000256" key="5">
    <source>
        <dbReference type="ARBA" id="ARBA00023015"/>
    </source>
</evidence>
<keyword evidence="4" id="KW-0902">Two-component regulatory system</keyword>
<name>A0A3D9JNQ8_9BACL</name>
<evidence type="ECO:0000259" key="11">
    <source>
        <dbReference type="PROSITE" id="PS50110"/>
    </source>
</evidence>
<evidence type="ECO:0000256" key="1">
    <source>
        <dbReference type="ARBA" id="ARBA00004496"/>
    </source>
</evidence>
<keyword evidence="5" id="KW-0805">Transcription regulation</keyword>
<dbReference type="PANTHER" id="PTHR42713:SF3">
    <property type="entry name" value="TRANSCRIPTIONAL REGULATORY PROTEIN HPTR"/>
    <property type="match status" value="1"/>
</dbReference>
<keyword evidence="7" id="KW-0804">Transcription</keyword>
<evidence type="ECO:0000256" key="9">
    <source>
        <dbReference type="SAM" id="MobiDB-lite"/>
    </source>
</evidence>
<dbReference type="Gene3D" id="3.40.50.2300">
    <property type="match status" value="1"/>
</dbReference>
<protein>
    <submittedName>
        <fullName evidence="12">AraC family two component transcriptional regulator</fullName>
    </submittedName>
</protein>
<keyword evidence="2" id="KW-0963">Cytoplasm</keyword>
<evidence type="ECO:0000256" key="2">
    <source>
        <dbReference type="ARBA" id="ARBA00022490"/>
    </source>
</evidence>
<feature type="compositionally biased region" description="Basic and acidic residues" evidence="9">
    <location>
        <begin position="126"/>
        <end position="136"/>
    </location>
</feature>
<dbReference type="GO" id="GO:0000160">
    <property type="term" value="P:phosphorelay signal transduction system"/>
    <property type="evidence" value="ECO:0007669"/>
    <property type="project" value="UniProtKB-KW"/>
</dbReference>
<accession>A0A3D9JNQ8</accession>
<dbReference type="Gene3D" id="1.10.10.60">
    <property type="entry name" value="Homeodomain-like"/>
    <property type="match status" value="2"/>
</dbReference>
<dbReference type="InterPro" id="IPR020449">
    <property type="entry name" value="Tscrpt_reg_AraC-type_HTH"/>
</dbReference>
<feature type="domain" description="HTH araC/xylS-type" evidence="10">
    <location>
        <begin position="153"/>
        <end position="252"/>
    </location>
</feature>
<comment type="subcellular location">
    <subcellularLocation>
        <location evidence="1">Cytoplasm</location>
    </subcellularLocation>
</comment>
<dbReference type="PROSITE" id="PS01124">
    <property type="entry name" value="HTH_ARAC_FAMILY_2"/>
    <property type="match status" value="1"/>
</dbReference>
<evidence type="ECO:0000256" key="3">
    <source>
        <dbReference type="ARBA" id="ARBA00022553"/>
    </source>
</evidence>
<sequence length="253" mass="28978">MLNVMIVDDEERIRLGIEKILSRYGGEIQIAGSYANGADAMLGILGMTDGELDVLLTDIEMPNMNGLKLIEQARVAMPRLFVVILSGYNEFEYARQAIRAGVTDFLLKPLDKSELFGLLDQFEKTKAERSEPREKSAGTASEPRAEISRGLEQQVRKLLEREYNQVFDLRKLSEKVGFSPSYVSKMFRQQAGETITDYLNRLRTEKAKQFLVDHPDLKVYEVADLVGFTDNMYFQKIFKKLVGMTPKEYQRNR</sequence>
<dbReference type="GO" id="GO:0003700">
    <property type="term" value="F:DNA-binding transcription factor activity"/>
    <property type="evidence" value="ECO:0007669"/>
    <property type="project" value="InterPro"/>
</dbReference>
<evidence type="ECO:0000313" key="13">
    <source>
        <dbReference type="Proteomes" id="UP000256977"/>
    </source>
</evidence>